<dbReference type="VEuPathDB" id="FungiDB:HGUI_00331"/>
<gene>
    <name evidence="1" type="ORF">HGUI_00331</name>
</gene>
<evidence type="ECO:0000313" key="1">
    <source>
        <dbReference type="EMBL" id="SGZ38131.1"/>
    </source>
</evidence>
<dbReference type="PANTHER" id="PTHR31126:SF14">
    <property type="entry name" value="TYROSINE-PROTEIN PHOSPHATASE OCA6-RELATED"/>
    <property type="match status" value="1"/>
</dbReference>
<dbReference type="InterPro" id="IPR004861">
    <property type="entry name" value="Siw14-like"/>
</dbReference>
<sequence>MDIDRYRPSALYTTPLQFQIIEPRLYRGIFPTKENLSFLKTLQLKTIITILPDNYDIKEESPYYQKFIDDNKIDLRQFVGDIKWKSKNKDKKLKKEKTKKASEDVKRRDKTVGISVDEIYKIMDIVTDAEKYPIFIHDLTNETVTPLVVAVFRKFAYWNLVSILDEFIKYSGSVNIHERKFIEEFPIKSLTIKNEVVDKEDNTEDNVHSNLKVTAWIRRISK</sequence>
<dbReference type="Gene3D" id="3.90.190.10">
    <property type="entry name" value="Protein tyrosine phosphatase superfamily"/>
    <property type="match status" value="1"/>
</dbReference>
<dbReference type="InterPro" id="IPR029021">
    <property type="entry name" value="Prot-tyrosine_phosphatase-like"/>
</dbReference>
<dbReference type="Pfam" id="PF03162">
    <property type="entry name" value="Y_phosphatase2"/>
    <property type="match status" value="1"/>
</dbReference>
<name>A0A1L0AZK5_9ASCO</name>
<dbReference type="GO" id="GO:0016791">
    <property type="term" value="F:phosphatase activity"/>
    <property type="evidence" value="ECO:0007669"/>
    <property type="project" value="TreeGrafter"/>
</dbReference>
<dbReference type="Proteomes" id="UP000183365">
    <property type="component" value="Unassembled WGS sequence"/>
</dbReference>
<evidence type="ECO:0000313" key="2">
    <source>
        <dbReference type="Proteomes" id="UP000183365"/>
    </source>
</evidence>
<dbReference type="SUPFAM" id="SSF52799">
    <property type="entry name" value="(Phosphotyrosine protein) phosphatases II"/>
    <property type="match status" value="1"/>
</dbReference>
<dbReference type="PANTHER" id="PTHR31126">
    <property type="entry name" value="TYROSINE-PROTEIN PHOSPHATASE"/>
    <property type="match status" value="1"/>
</dbReference>
<dbReference type="EMBL" id="FQNF01000004">
    <property type="protein sequence ID" value="SGZ38131.1"/>
    <property type="molecule type" value="Genomic_DNA"/>
</dbReference>
<organism evidence="1 2">
    <name type="scientific">Hanseniaspora guilliermondii</name>
    <dbReference type="NCBI Taxonomy" id="56406"/>
    <lineage>
        <taxon>Eukaryota</taxon>
        <taxon>Fungi</taxon>
        <taxon>Dikarya</taxon>
        <taxon>Ascomycota</taxon>
        <taxon>Saccharomycotina</taxon>
        <taxon>Saccharomycetes</taxon>
        <taxon>Saccharomycodales</taxon>
        <taxon>Saccharomycodaceae</taxon>
        <taxon>Hanseniaspora</taxon>
    </lineage>
</organism>
<reference evidence="2" key="1">
    <citation type="submission" date="2016-11" db="EMBL/GenBank/DDBJ databases">
        <authorList>
            <person name="Guldener U."/>
        </authorList>
    </citation>
    <scope>NUCLEOTIDE SEQUENCE [LARGE SCALE GENOMIC DNA]</scope>
</reference>
<dbReference type="OrthoDB" id="6375174at2759"/>
<accession>A0A1L0AZK5</accession>
<protein>
    <recommendedName>
        <fullName evidence="3">Tyrosine-protein phosphatase OCA6</fullName>
    </recommendedName>
</protein>
<keyword evidence="2" id="KW-1185">Reference proteome</keyword>
<proteinExistence type="predicted"/>
<dbReference type="AlphaFoldDB" id="A0A1L0AZK5"/>
<evidence type="ECO:0008006" key="3">
    <source>
        <dbReference type="Google" id="ProtNLM"/>
    </source>
</evidence>